<dbReference type="InterPro" id="IPR001917">
    <property type="entry name" value="Aminotrans_II_pyridoxalP_BS"/>
</dbReference>
<protein>
    <submittedName>
        <fullName evidence="6">Unannotated protein</fullName>
    </submittedName>
</protein>
<dbReference type="InterPro" id="IPR015424">
    <property type="entry name" value="PyrdxlP-dep_Trfase"/>
</dbReference>
<dbReference type="HAMAP" id="MF_01513">
    <property type="entry name" value="Phe_aminotrans_2"/>
    <property type="match status" value="1"/>
</dbReference>
<proteinExistence type="inferred from homology"/>
<dbReference type="PANTHER" id="PTHR43643">
    <property type="entry name" value="HISTIDINOL-PHOSPHATE AMINOTRANSFERASE 2"/>
    <property type="match status" value="1"/>
</dbReference>
<dbReference type="GO" id="GO:0000105">
    <property type="term" value="P:L-histidine biosynthetic process"/>
    <property type="evidence" value="ECO:0007669"/>
    <property type="project" value="InterPro"/>
</dbReference>
<dbReference type="CDD" id="cd00609">
    <property type="entry name" value="AAT_like"/>
    <property type="match status" value="1"/>
</dbReference>
<keyword evidence="3" id="KW-0808">Transferase</keyword>
<organism evidence="6">
    <name type="scientific">freshwater metagenome</name>
    <dbReference type="NCBI Taxonomy" id="449393"/>
    <lineage>
        <taxon>unclassified sequences</taxon>
        <taxon>metagenomes</taxon>
        <taxon>ecological metagenomes</taxon>
    </lineage>
</organism>
<comment type="cofactor">
    <cofactor evidence="1">
        <name>pyridoxal 5'-phosphate</name>
        <dbReference type="ChEBI" id="CHEBI:597326"/>
    </cofactor>
</comment>
<dbReference type="SUPFAM" id="SSF53383">
    <property type="entry name" value="PLP-dependent transferases"/>
    <property type="match status" value="1"/>
</dbReference>
<dbReference type="Pfam" id="PF00155">
    <property type="entry name" value="Aminotran_1_2"/>
    <property type="match status" value="1"/>
</dbReference>
<dbReference type="HAMAP" id="MF_01023">
    <property type="entry name" value="HisC_aminotrans_2"/>
    <property type="match status" value="1"/>
</dbReference>
<dbReference type="Gene3D" id="3.90.1150.10">
    <property type="entry name" value="Aspartate Aminotransferase, domain 1"/>
    <property type="match status" value="1"/>
</dbReference>
<dbReference type="PROSITE" id="PS00599">
    <property type="entry name" value="AA_TRANSFER_CLASS_2"/>
    <property type="match status" value="1"/>
</dbReference>
<dbReference type="InterPro" id="IPR024892">
    <property type="entry name" value="ArAT"/>
</dbReference>
<sequence>MTQIRLRSTLGAIPAYKAGQPPTVASGMTSYKLSSNENHHDPLPSVLKAAERALYEMHRYPDYASSALVAEIAQHFKVPVSDIAVGTGSVGLLQQLVQITAGPGDGVLFGWRSFEAYPIMTQILGATAQAVPLDADDRHDLVAMLAAIDDTTRIAFICNPNNPTGTAVGGEAIARFVEAAPKDLLIVIDEAYCEFVDPAKIPDGLDFYRAHENVAVLRTFSKAYGLAALRVGYCIAHEPVAEALRKVQVPFGVNSVAQAAAIASLHAEDELLDRVRAIIAERGRVQAALDAVGLHPAESEANFVWLRLGERTMEFAAACDAVGLSVRPFAGEGVRITIGEPEANTRFIEHAEAWAG</sequence>
<evidence type="ECO:0000313" key="6">
    <source>
        <dbReference type="EMBL" id="CAB4956276.1"/>
    </source>
</evidence>
<reference evidence="6" key="1">
    <citation type="submission" date="2020-05" db="EMBL/GenBank/DDBJ databases">
        <authorList>
            <person name="Chiriac C."/>
            <person name="Salcher M."/>
            <person name="Ghai R."/>
            <person name="Kavagutti S V."/>
        </authorList>
    </citation>
    <scope>NUCLEOTIDE SEQUENCE</scope>
</reference>
<dbReference type="InterPro" id="IPR005861">
    <property type="entry name" value="HisP_aminotrans"/>
</dbReference>
<dbReference type="GO" id="GO:0030170">
    <property type="term" value="F:pyridoxal phosphate binding"/>
    <property type="evidence" value="ECO:0007669"/>
    <property type="project" value="InterPro"/>
</dbReference>
<evidence type="ECO:0000256" key="4">
    <source>
        <dbReference type="ARBA" id="ARBA00022898"/>
    </source>
</evidence>
<dbReference type="EMBL" id="CAFBNE010000060">
    <property type="protein sequence ID" value="CAB4956276.1"/>
    <property type="molecule type" value="Genomic_DNA"/>
</dbReference>
<gene>
    <name evidence="6" type="ORF">UFOPK3772_01884</name>
</gene>
<evidence type="ECO:0000259" key="5">
    <source>
        <dbReference type="Pfam" id="PF00155"/>
    </source>
</evidence>
<dbReference type="InterPro" id="IPR015421">
    <property type="entry name" value="PyrdxlP-dep_Trfase_major"/>
</dbReference>
<keyword evidence="4" id="KW-0663">Pyridoxal phosphate</keyword>
<evidence type="ECO:0000256" key="1">
    <source>
        <dbReference type="ARBA" id="ARBA00001933"/>
    </source>
</evidence>
<dbReference type="InterPro" id="IPR050106">
    <property type="entry name" value="HistidinolP_aminotransfase"/>
</dbReference>
<dbReference type="NCBIfam" id="TIGR01141">
    <property type="entry name" value="hisC"/>
    <property type="match status" value="1"/>
</dbReference>
<dbReference type="PANTHER" id="PTHR43643:SF3">
    <property type="entry name" value="HISTIDINOL-PHOSPHATE AMINOTRANSFERASE"/>
    <property type="match status" value="1"/>
</dbReference>
<dbReference type="InterPro" id="IPR015422">
    <property type="entry name" value="PyrdxlP-dep_Trfase_small"/>
</dbReference>
<dbReference type="AlphaFoldDB" id="A0A6J7KK90"/>
<dbReference type="Gene3D" id="3.40.640.10">
    <property type="entry name" value="Type I PLP-dependent aspartate aminotransferase-like (Major domain)"/>
    <property type="match status" value="1"/>
</dbReference>
<dbReference type="NCBIfam" id="NF002878">
    <property type="entry name" value="PRK03321.1"/>
    <property type="match status" value="1"/>
</dbReference>
<feature type="domain" description="Aminotransferase class I/classII large" evidence="5">
    <location>
        <begin position="32"/>
        <end position="349"/>
    </location>
</feature>
<name>A0A6J7KK90_9ZZZZ</name>
<evidence type="ECO:0000256" key="3">
    <source>
        <dbReference type="ARBA" id="ARBA00022679"/>
    </source>
</evidence>
<evidence type="ECO:0000256" key="2">
    <source>
        <dbReference type="ARBA" id="ARBA00022576"/>
    </source>
</evidence>
<dbReference type="InterPro" id="IPR004839">
    <property type="entry name" value="Aminotransferase_I/II_large"/>
</dbReference>
<dbReference type="GO" id="GO:0004400">
    <property type="term" value="F:histidinol-phosphate transaminase activity"/>
    <property type="evidence" value="ECO:0007669"/>
    <property type="project" value="InterPro"/>
</dbReference>
<keyword evidence="2" id="KW-0032">Aminotransferase</keyword>
<accession>A0A6J7KK90</accession>